<dbReference type="GO" id="GO:0000930">
    <property type="term" value="C:gamma-tubulin complex"/>
    <property type="evidence" value="ECO:0007669"/>
    <property type="project" value="InterPro"/>
</dbReference>
<keyword evidence="11" id="KW-1185">Reference proteome</keyword>
<comment type="function">
    <text evidence="8">Tubulin is the major constituent of microtubules, protein filaments consisting of alpha- and beta-tubulin heterodimers. Gamma-tubulin is a key component of the gamma-tubulin ring complex (gTuRC) which mediates microtubule nucleation. The gTuRC regulates the minus-end nucleation of alpha-beta tubulin heterodimers that grow into microtubule protafilaments, a critical step in centrosome duplication and spindle formation.</text>
</comment>
<evidence type="ECO:0000256" key="7">
    <source>
        <dbReference type="ARBA" id="ARBA00023212"/>
    </source>
</evidence>
<organism evidence="11 12">
    <name type="scientific">Plectus sambesii</name>
    <dbReference type="NCBI Taxonomy" id="2011161"/>
    <lineage>
        <taxon>Eukaryota</taxon>
        <taxon>Metazoa</taxon>
        <taxon>Ecdysozoa</taxon>
        <taxon>Nematoda</taxon>
        <taxon>Chromadorea</taxon>
        <taxon>Plectida</taxon>
        <taxon>Plectina</taxon>
        <taxon>Plectoidea</taxon>
        <taxon>Plectidae</taxon>
        <taxon>Plectus</taxon>
    </lineage>
</organism>
<dbReference type="GO" id="GO:0098813">
    <property type="term" value="P:nuclear chromosome segregation"/>
    <property type="evidence" value="ECO:0007669"/>
    <property type="project" value="UniProtKB-ARBA"/>
</dbReference>
<feature type="domain" description="Tubulin/FtsZ 2-layer sandwich" evidence="10">
    <location>
        <begin position="249"/>
        <end position="402"/>
    </location>
</feature>
<evidence type="ECO:0000256" key="1">
    <source>
        <dbReference type="ARBA" id="ARBA00004267"/>
    </source>
</evidence>
<dbReference type="GO" id="GO:0031122">
    <property type="term" value="P:cytoplasmic microtubule organization"/>
    <property type="evidence" value="ECO:0007669"/>
    <property type="project" value="InterPro"/>
</dbReference>
<proteinExistence type="inferred from homology"/>
<dbReference type="GO" id="GO:0005525">
    <property type="term" value="F:GTP binding"/>
    <property type="evidence" value="ECO:0007669"/>
    <property type="project" value="UniProtKB-UniRule"/>
</dbReference>
<evidence type="ECO:0000259" key="9">
    <source>
        <dbReference type="SMART" id="SM00864"/>
    </source>
</evidence>
<evidence type="ECO:0000313" key="12">
    <source>
        <dbReference type="WBParaSite" id="PSAMB.scaffold1082size36158.g10894.t1"/>
    </source>
</evidence>
<evidence type="ECO:0000256" key="3">
    <source>
        <dbReference type="ARBA" id="ARBA00022490"/>
    </source>
</evidence>
<dbReference type="SMART" id="SM00864">
    <property type="entry name" value="Tubulin"/>
    <property type="match status" value="1"/>
</dbReference>
<keyword evidence="4 8" id="KW-0493">Microtubule</keyword>
<dbReference type="PROSITE" id="PS00227">
    <property type="entry name" value="TUBULIN"/>
    <property type="match status" value="1"/>
</dbReference>
<dbReference type="GO" id="GO:0000280">
    <property type="term" value="P:nuclear division"/>
    <property type="evidence" value="ECO:0007669"/>
    <property type="project" value="UniProtKB-ARBA"/>
</dbReference>
<dbReference type="Proteomes" id="UP000887566">
    <property type="component" value="Unplaced"/>
</dbReference>
<dbReference type="InterPro" id="IPR003008">
    <property type="entry name" value="Tubulin_FtsZ_GTPase"/>
</dbReference>
<dbReference type="Pfam" id="PF00091">
    <property type="entry name" value="Tubulin"/>
    <property type="match status" value="1"/>
</dbReference>
<dbReference type="Gene3D" id="3.30.1330.20">
    <property type="entry name" value="Tubulin/FtsZ, C-terminal domain"/>
    <property type="match status" value="1"/>
</dbReference>
<dbReference type="FunFam" id="3.40.50.1440:FF:000010">
    <property type="entry name" value="Tubulin gamma chain"/>
    <property type="match status" value="1"/>
</dbReference>
<evidence type="ECO:0000256" key="2">
    <source>
        <dbReference type="ARBA" id="ARBA00009636"/>
    </source>
</evidence>
<dbReference type="SUPFAM" id="SSF52490">
    <property type="entry name" value="Tubulin nucleotide-binding domain-like"/>
    <property type="match status" value="1"/>
</dbReference>
<name>A0A914ULU0_9BILA</name>
<dbReference type="PRINTS" id="PR01164">
    <property type="entry name" value="GAMMATUBULIN"/>
</dbReference>
<dbReference type="InterPro" id="IPR000217">
    <property type="entry name" value="Tubulin"/>
</dbReference>
<dbReference type="PANTHER" id="PTHR11588">
    <property type="entry name" value="TUBULIN"/>
    <property type="match status" value="1"/>
</dbReference>
<dbReference type="InterPro" id="IPR023123">
    <property type="entry name" value="Tubulin_C"/>
</dbReference>
<dbReference type="Gene3D" id="3.40.50.1440">
    <property type="entry name" value="Tubulin/FtsZ, GTPase domain"/>
    <property type="match status" value="1"/>
</dbReference>
<dbReference type="InterPro" id="IPR018316">
    <property type="entry name" value="Tubulin/FtsZ_2-layer-sand-dom"/>
</dbReference>
<comment type="similarity">
    <text evidence="2 8">Belongs to the tubulin family.</text>
</comment>
<keyword evidence="5 8" id="KW-0547">Nucleotide-binding</keyword>
<reference evidence="12" key="1">
    <citation type="submission" date="2022-11" db="UniProtKB">
        <authorList>
            <consortium name="WormBaseParasite"/>
        </authorList>
    </citation>
    <scope>IDENTIFICATION</scope>
</reference>
<comment type="subcellular location">
    <subcellularLocation>
        <location evidence="1">Cytoplasm</location>
        <location evidence="1">Cytoskeleton</location>
        <location evidence="1">Microtubule organizing center</location>
    </subcellularLocation>
</comment>
<sequence length="458" mass="51068">MPTEIITLQVGQCGNQVGMEFWKTLCAEHNIGPDGIIGADVVDCHDRKDVYFYQADDSHYVPRAVLIDLEPRVINSILNSEFSRLYNSENIFQSTHGGGAGNNWAAGYCQGETIYESIFDILDREAENSDSLEGFVMCHSIAGGTGSGLGSFVLEKIRDRFPKKLIQTYSVFPNQDETSDVVVQPYNSVLTLKRLLQHPDCVVVLDNTALNRIAVERMHINQPSFAQINSLVSRIMSASTSTLRYAGDLNAELACLMAPLIPLPKLHFLQTGYTPLTEDAVTGAQTTSHVVQKTSVSDVMRRLLQPKSMMVSTMTMKTNTDYQHAFIAALNIIQGDVDASEVHRSLARVKERQLMKFVPWGAGTLQVALSRKSPYVPTAHRVSGLMLANHTSIAMLFERSVQQFDKLRRKNAFLDQFQKEKIFSESFDELDESAAQVRDLIAEYKAATKADFPSYGMY</sequence>
<dbReference type="FunFam" id="1.10.287.600:FF:000004">
    <property type="entry name" value="Tubulin gamma chain"/>
    <property type="match status" value="1"/>
</dbReference>
<dbReference type="SMART" id="SM00865">
    <property type="entry name" value="Tubulin_C"/>
    <property type="match status" value="1"/>
</dbReference>
<dbReference type="PRINTS" id="PR01161">
    <property type="entry name" value="TUBULIN"/>
</dbReference>
<dbReference type="CDD" id="cd02188">
    <property type="entry name" value="gamma_tubulin"/>
    <property type="match status" value="1"/>
</dbReference>
<dbReference type="Pfam" id="PF03953">
    <property type="entry name" value="Tubulin_C"/>
    <property type="match status" value="1"/>
</dbReference>
<keyword evidence="3" id="KW-0963">Cytoplasm</keyword>
<dbReference type="GO" id="GO:0007020">
    <property type="term" value="P:microtubule nucleation"/>
    <property type="evidence" value="ECO:0007669"/>
    <property type="project" value="InterPro"/>
</dbReference>
<dbReference type="GO" id="GO:0005874">
    <property type="term" value="C:microtubule"/>
    <property type="evidence" value="ECO:0007669"/>
    <property type="project" value="UniProtKB-KW"/>
</dbReference>
<dbReference type="SUPFAM" id="SSF55307">
    <property type="entry name" value="Tubulin C-terminal domain-like"/>
    <property type="match status" value="1"/>
</dbReference>
<keyword evidence="7" id="KW-0206">Cytoskeleton</keyword>
<dbReference type="InterPro" id="IPR037103">
    <property type="entry name" value="Tubulin/FtsZ-like_C"/>
</dbReference>
<dbReference type="InterPro" id="IPR008280">
    <property type="entry name" value="Tub_FtsZ_C"/>
</dbReference>
<evidence type="ECO:0000256" key="4">
    <source>
        <dbReference type="ARBA" id="ARBA00022701"/>
    </source>
</evidence>
<evidence type="ECO:0000313" key="11">
    <source>
        <dbReference type="Proteomes" id="UP000887566"/>
    </source>
</evidence>
<evidence type="ECO:0000256" key="6">
    <source>
        <dbReference type="ARBA" id="ARBA00023134"/>
    </source>
</evidence>
<dbReference type="AlphaFoldDB" id="A0A914ULU0"/>
<accession>A0A914ULU0</accession>
<feature type="domain" description="Tubulin/FtsZ GTPase" evidence="9">
    <location>
        <begin position="48"/>
        <end position="247"/>
    </location>
</feature>
<dbReference type="InterPro" id="IPR017975">
    <property type="entry name" value="Tubulin_CS"/>
</dbReference>
<evidence type="ECO:0000256" key="8">
    <source>
        <dbReference type="RuleBase" id="RU000352"/>
    </source>
</evidence>
<dbReference type="WBParaSite" id="PSAMB.scaffold1082size36158.g10894.t1">
    <property type="protein sequence ID" value="PSAMB.scaffold1082size36158.g10894.t1"/>
    <property type="gene ID" value="PSAMB.scaffold1082size36158.g10894"/>
</dbReference>
<dbReference type="InterPro" id="IPR036525">
    <property type="entry name" value="Tubulin/FtsZ_GTPase_sf"/>
</dbReference>
<evidence type="ECO:0000256" key="5">
    <source>
        <dbReference type="ARBA" id="ARBA00022741"/>
    </source>
</evidence>
<dbReference type="GO" id="GO:0005813">
    <property type="term" value="C:centrosome"/>
    <property type="evidence" value="ECO:0007669"/>
    <property type="project" value="UniProtKB-ARBA"/>
</dbReference>
<dbReference type="Gene3D" id="1.10.287.600">
    <property type="entry name" value="Helix hairpin bin"/>
    <property type="match status" value="1"/>
</dbReference>
<dbReference type="InterPro" id="IPR002454">
    <property type="entry name" value="Gamma_tubulin"/>
</dbReference>
<protein>
    <recommendedName>
        <fullName evidence="8">Tubulin gamma chain</fullName>
    </recommendedName>
</protein>
<keyword evidence="6 8" id="KW-0342">GTP-binding</keyword>
<evidence type="ECO:0000259" key="10">
    <source>
        <dbReference type="SMART" id="SM00865"/>
    </source>
</evidence>